<sequence length="232" mass="26039">MRVGHTFTRHFDLETRQHELFGMDLGEGPSRRVLVTGAVMYAVWVGGLLLIFGVPSKFLFTLYFAPPALITFYGSQRSRRNERRWNLTQWALAVRYLTVGHRPVINGGRRAADRSEWLPLRARLGDRTEEFLAMPGMGVFEAALGGEQPKPTAGRPVKLDSRPRLYGPDHVYRARMRSLSAKDRKAAEQQAAQQRANRQAQVAQQVWTGGRKAPMPAPMAAQRARTAGQEGT</sequence>
<reference evidence="3 4" key="1">
    <citation type="submission" date="2018-03" db="EMBL/GenBank/DDBJ databases">
        <title>Chitinolytic properties of Streptosporangium nondiastaticum TBG75A20.</title>
        <authorList>
            <person name="Gayathri V."/>
            <person name="Shiburaj S."/>
        </authorList>
    </citation>
    <scope>NUCLEOTIDE SEQUENCE [LARGE SCALE GENOMIC DNA]</scope>
    <source>
        <strain evidence="3 4">TBG75A20</strain>
    </source>
</reference>
<protein>
    <submittedName>
        <fullName evidence="3">Uncharacterized protein</fullName>
    </submittedName>
</protein>
<dbReference type="RefSeq" id="WP_106675630.1">
    <property type="nucleotide sequence ID" value="NZ_PXWG01000018.1"/>
</dbReference>
<evidence type="ECO:0000256" key="1">
    <source>
        <dbReference type="SAM" id="MobiDB-lite"/>
    </source>
</evidence>
<dbReference type="OrthoDB" id="5150316at2"/>
<keyword evidence="4" id="KW-1185">Reference proteome</keyword>
<dbReference type="EMBL" id="PXWG01000018">
    <property type="protein sequence ID" value="PSJ28776.1"/>
    <property type="molecule type" value="Genomic_DNA"/>
</dbReference>
<dbReference type="AlphaFoldDB" id="A0A9X7JS84"/>
<feature type="transmembrane region" description="Helical" evidence="2">
    <location>
        <begin position="33"/>
        <end position="52"/>
    </location>
</feature>
<organism evidence="3 4">
    <name type="scientific">Streptosporangium nondiastaticum</name>
    <dbReference type="NCBI Taxonomy" id="35764"/>
    <lineage>
        <taxon>Bacteria</taxon>
        <taxon>Bacillati</taxon>
        <taxon>Actinomycetota</taxon>
        <taxon>Actinomycetes</taxon>
        <taxon>Streptosporangiales</taxon>
        <taxon>Streptosporangiaceae</taxon>
        <taxon>Streptosporangium</taxon>
    </lineage>
</organism>
<name>A0A9X7JS84_9ACTN</name>
<dbReference type="Proteomes" id="UP000242427">
    <property type="component" value="Unassembled WGS sequence"/>
</dbReference>
<proteinExistence type="predicted"/>
<feature type="region of interest" description="Disordered" evidence="1">
    <location>
        <begin position="143"/>
        <end position="165"/>
    </location>
</feature>
<accession>A0A9X7JS84</accession>
<evidence type="ECO:0000313" key="3">
    <source>
        <dbReference type="EMBL" id="PSJ28776.1"/>
    </source>
</evidence>
<comment type="caution">
    <text evidence="3">The sequence shown here is derived from an EMBL/GenBank/DDBJ whole genome shotgun (WGS) entry which is preliminary data.</text>
</comment>
<keyword evidence="2" id="KW-1133">Transmembrane helix</keyword>
<gene>
    <name evidence="3" type="ORF">B7P34_10825</name>
</gene>
<keyword evidence="2" id="KW-0812">Transmembrane</keyword>
<evidence type="ECO:0000256" key="2">
    <source>
        <dbReference type="SAM" id="Phobius"/>
    </source>
</evidence>
<feature type="compositionally biased region" description="Low complexity" evidence="1">
    <location>
        <begin position="188"/>
        <end position="232"/>
    </location>
</feature>
<evidence type="ECO:0000313" key="4">
    <source>
        <dbReference type="Proteomes" id="UP000242427"/>
    </source>
</evidence>
<feature type="region of interest" description="Disordered" evidence="1">
    <location>
        <begin position="178"/>
        <end position="232"/>
    </location>
</feature>
<keyword evidence="2" id="KW-0472">Membrane</keyword>